<dbReference type="Proteomes" id="UP000218785">
    <property type="component" value="Chromosome"/>
</dbReference>
<feature type="domain" description="eCIS core" evidence="2">
    <location>
        <begin position="178"/>
        <end position="254"/>
    </location>
</feature>
<proteinExistence type="predicted"/>
<evidence type="ECO:0000313" key="4">
    <source>
        <dbReference type="Proteomes" id="UP000218785"/>
    </source>
</evidence>
<protein>
    <recommendedName>
        <fullName evidence="2">eCIS core domain-containing protein</fullName>
    </recommendedName>
</protein>
<dbReference type="AlphaFoldDB" id="A0A1Z4N4G0"/>
<feature type="compositionally biased region" description="Polar residues" evidence="1">
    <location>
        <begin position="17"/>
        <end position="27"/>
    </location>
</feature>
<dbReference type="InterPro" id="IPR025295">
    <property type="entry name" value="eCIS_core_dom"/>
</dbReference>
<organism evidence="3 4">
    <name type="scientific">Tolypothrix tenuis PCC 7101</name>
    <dbReference type="NCBI Taxonomy" id="231146"/>
    <lineage>
        <taxon>Bacteria</taxon>
        <taxon>Bacillati</taxon>
        <taxon>Cyanobacteriota</taxon>
        <taxon>Cyanophyceae</taxon>
        <taxon>Nostocales</taxon>
        <taxon>Tolypothrichaceae</taxon>
        <taxon>Tolypothrix</taxon>
    </lineage>
</organism>
<feature type="region of interest" description="Disordered" evidence="1">
    <location>
        <begin position="1"/>
        <end position="29"/>
    </location>
</feature>
<dbReference type="KEGG" id="ttq:NIES37_46240"/>
<dbReference type="Pfam" id="PF13699">
    <property type="entry name" value="eCIS_core"/>
    <property type="match status" value="1"/>
</dbReference>
<dbReference type="RefSeq" id="WP_096579655.1">
    <property type="nucleotide sequence ID" value="NZ_CAWNJS010000001.1"/>
</dbReference>
<gene>
    <name evidence="3" type="ORF">NIES37_46240</name>
</gene>
<keyword evidence="4" id="KW-1185">Reference proteome</keyword>
<name>A0A1Z4N4G0_9CYAN</name>
<evidence type="ECO:0000313" key="3">
    <source>
        <dbReference type="EMBL" id="BAZ00629.1"/>
    </source>
</evidence>
<accession>A0A1Z4N4G0</accession>
<evidence type="ECO:0000256" key="1">
    <source>
        <dbReference type="SAM" id="MobiDB-lite"/>
    </source>
</evidence>
<evidence type="ECO:0000259" key="2">
    <source>
        <dbReference type="Pfam" id="PF13699"/>
    </source>
</evidence>
<sequence length="617" mass="66345">MGTLRNKQTKKAKSAVEKTTASSSQRNIHPAEELQDMFGNRALSNLIESQNLPNQPTDTSANLLRQEISPANNSAIQRRPLFRGLSHELAGNEQGNLVQTKLTVNQPGDKYEQEADQVAAQVVKQINHPISQNSNNSDTEAIHSQQLMRKAAPNPTQRIVQSDVEASLQKASGKGQSLPDNLQQPLEQAFNADFKQVRIHTNKQADQLSQSLQAKAFTRGKDIFFRQGEYNPNNQQGQELIAHELTHVVQQNNGLVQRNAIVQKKTETDKSKVITEREGTTKTVEREDKITKGIETEIKKINKASPEQIEKSVKLMQQIGFFGESTKKTQLESDILNYTSETSIKKSLGIENEAEFKVVMDIVNGFSAIAAVSSSIGLSAELSTEHQAIIGRFTGDFKAKLNTFMGIKGSAKGEAKLGALTGLELSGEAEAKAGVEGTIEIDLSGEIGNLKADVKLSGEAFAGAEAKAEGNLSVSKKGISASGKAEFFAGAKASAKGSTSLTYKGKVLVKLSGEVEAQAGIGGKVEGTFEFKDGKLKLSGAVSSTLGIGGGVDGDIEVDVKGIGKAIGSKVKDKVKQKILARLSARGQRFVNKAFKGAAKVHKIYKSLKNSESESEE</sequence>
<dbReference type="EMBL" id="AP018248">
    <property type="protein sequence ID" value="BAZ00629.1"/>
    <property type="molecule type" value="Genomic_DNA"/>
</dbReference>
<reference evidence="3 4" key="1">
    <citation type="submission" date="2017-06" db="EMBL/GenBank/DDBJ databases">
        <title>Genome sequencing of cyanobaciteial culture collection at National Institute for Environmental Studies (NIES).</title>
        <authorList>
            <person name="Hirose Y."/>
            <person name="Shimura Y."/>
            <person name="Fujisawa T."/>
            <person name="Nakamura Y."/>
            <person name="Kawachi M."/>
        </authorList>
    </citation>
    <scope>NUCLEOTIDE SEQUENCE [LARGE SCALE GENOMIC DNA]</scope>
    <source>
        <strain evidence="3 4">NIES-37</strain>
    </source>
</reference>